<feature type="transmembrane region" description="Helical" evidence="2">
    <location>
        <begin position="90"/>
        <end position="118"/>
    </location>
</feature>
<dbReference type="Proteomes" id="UP001351900">
    <property type="component" value="Unassembled WGS sequence"/>
</dbReference>
<organism evidence="4 5">
    <name type="scientific">Microbacterium schleiferi</name>
    <dbReference type="NCBI Taxonomy" id="69362"/>
    <lineage>
        <taxon>Bacteria</taxon>
        <taxon>Bacillati</taxon>
        <taxon>Actinomycetota</taxon>
        <taxon>Actinomycetes</taxon>
        <taxon>Micrococcales</taxon>
        <taxon>Microbacteriaceae</taxon>
        <taxon>Microbacterium</taxon>
    </lineage>
</organism>
<feature type="region of interest" description="Disordered" evidence="1">
    <location>
        <begin position="27"/>
        <end position="76"/>
    </location>
</feature>
<reference evidence="4 5" key="1">
    <citation type="submission" date="2024-01" db="EMBL/GenBank/DDBJ databases">
        <title>the genome sequence of strain Microbacterium schleiferi NBRC 15075.</title>
        <authorList>
            <person name="Ding Y."/>
            <person name="Zhang G."/>
        </authorList>
    </citation>
    <scope>NUCLEOTIDE SEQUENCE [LARGE SCALE GENOMIC DNA]</scope>
    <source>
        <strain evidence="4 5">NBRC 15075</strain>
    </source>
</reference>
<comment type="caution">
    <text evidence="4">The sequence shown here is derived from an EMBL/GenBank/DDBJ whole genome shotgun (WGS) entry which is preliminary data.</text>
</comment>
<name>A0ABU7V9C4_9MICO</name>
<keyword evidence="5" id="KW-1185">Reference proteome</keyword>
<dbReference type="EMBL" id="JAZHOV010000005">
    <property type="protein sequence ID" value="MEF2255596.1"/>
    <property type="molecule type" value="Genomic_DNA"/>
</dbReference>
<proteinExistence type="predicted"/>
<protein>
    <submittedName>
        <fullName evidence="4">DUF2510 domain-containing protein</fullName>
    </submittedName>
</protein>
<dbReference type="RefSeq" id="WP_292709973.1">
    <property type="nucleotide sequence ID" value="NZ_BAAAUO010000011.1"/>
</dbReference>
<keyword evidence="2" id="KW-0472">Membrane</keyword>
<dbReference type="InterPro" id="IPR018929">
    <property type="entry name" value="DUF2510"/>
</dbReference>
<accession>A0ABU7V9C4</accession>
<keyword evidence="2" id="KW-0812">Transmembrane</keyword>
<dbReference type="Pfam" id="PF10708">
    <property type="entry name" value="DUF2510"/>
    <property type="match status" value="1"/>
</dbReference>
<evidence type="ECO:0000256" key="1">
    <source>
        <dbReference type="SAM" id="MobiDB-lite"/>
    </source>
</evidence>
<feature type="compositionally biased region" description="Low complexity" evidence="1">
    <location>
        <begin position="54"/>
        <end position="70"/>
    </location>
</feature>
<keyword evidence="2" id="KW-1133">Transmembrane helix</keyword>
<evidence type="ECO:0000313" key="5">
    <source>
        <dbReference type="Proteomes" id="UP001351900"/>
    </source>
</evidence>
<evidence type="ECO:0000259" key="3">
    <source>
        <dbReference type="Pfam" id="PF10708"/>
    </source>
</evidence>
<gene>
    <name evidence="4" type="ORF">V2V91_10695</name>
</gene>
<feature type="domain" description="DUF2510" evidence="3">
    <location>
        <begin position="6"/>
        <end position="36"/>
    </location>
</feature>
<evidence type="ECO:0000313" key="4">
    <source>
        <dbReference type="EMBL" id="MEF2255596.1"/>
    </source>
</evidence>
<sequence>MSAIAPGWYDDGHGALRWWDGQQWTEHVQPHPQGMPDPWQRPRTVPTPELSLQSPEAAGDAAPSDGGPADQGSPSGIFVAATAPQRSRTWIIWVIVGVAMLVAVVLAAVLIPLAILGFGRVSAPATVEPTNDDERGAVEAVYEFDEAWQTADCDLFLGVTTERLREIVQIKDCATFTGQSDAFTEWYSDYEIVVTDIRGPEYEYTVATQESYIAHFDQDGNPIEPGVREVVEYEYTVVPDDDGWAIYDLVSVE</sequence>
<evidence type="ECO:0000256" key="2">
    <source>
        <dbReference type="SAM" id="Phobius"/>
    </source>
</evidence>